<reference evidence="2" key="1">
    <citation type="submission" date="2018-09" db="EMBL/GenBank/DDBJ databases">
        <authorList>
            <person name="Livingstone P.G."/>
            <person name="Whitworth D.E."/>
        </authorList>
    </citation>
    <scope>NUCLEOTIDE SEQUENCE [LARGE SCALE GENOMIC DNA]</scope>
    <source>
        <strain evidence="2">CA043D</strain>
    </source>
</reference>
<gene>
    <name evidence="1" type="ORF">D7X32_03005</name>
</gene>
<dbReference type="EMBL" id="RAWE01000006">
    <property type="protein sequence ID" value="RKH07057.1"/>
    <property type="molecule type" value="Genomic_DNA"/>
</dbReference>
<dbReference type="RefSeq" id="WP_147450003.1">
    <property type="nucleotide sequence ID" value="NZ_RAWE01000006.1"/>
</dbReference>
<evidence type="ECO:0000313" key="1">
    <source>
        <dbReference type="EMBL" id="RKH07057.1"/>
    </source>
</evidence>
<name>A0A3A8KI91_9BACT</name>
<dbReference type="SUPFAM" id="SSF56317">
    <property type="entry name" value="Carbon-nitrogen hydrolase"/>
    <property type="match status" value="1"/>
</dbReference>
<proteinExistence type="predicted"/>
<dbReference type="InterPro" id="IPR036526">
    <property type="entry name" value="C-N_Hydrolase_sf"/>
</dbReference>
<dbReference type="AlphaFoldDB" id="A0A3A8KI91"/>
<keyword evidence="2" id="KW-1185">Reference proteome</keyword>
<protein>
    <submittedName>
        <fullName evidence="1">Uncharacterized protein</fullName>
    </submittedName>
</protein>
<dbReference type="Gene3D" id="3.60.110.10">
    <property type="entry name" value="Carbon-nitrogen hydrolase"/>
    <property type="match status" value="1"/>
</dbReference>
<comment type="caution">
    <text evidence="1">The sequence shown here is derived from an EMBL/GenBank/DDBJ whole genome shotgun (WGS) entry which is preliminary data.</text>
</comment>
<dbReference type="Proteomes" id="UP000268313">
    <property type="component" value="Unassembled WGS sequence"/>
</dbReference>
<sequence length="343" mass="38109">MPICPECNAFFPEKLGLPRHDCARGIKSQKVAITMLQCDGTRQGIVNNLKRLDVLKDLCAGVARKDVFHLLLAPEFFFWHALGAPEGALSSKAALEFSEQIKGLSTQLGDVLVVPGTLPVADAIEFGAERSLERHFESLAKVQCMGDDHLPDGVKRAYLNEDWDTQQEQASEAGSTYSYRNVLKAFRAGKQVIEYDKQIPYLDGTDFEYHWFQTKDAAMVMNAGGDNKRNWAVVDGVKVGFEICAEHQYGTLMAVSGSPCDIHVLLSNSMEEFFPKLIHARNGGLFAHVDAKKAHCHLYQVKQGTDPEELRPTKVSAIAKGGFEGNVLEYEVELRIPIRLRTP</sequence>
<evidence type="ECO:0000313" key="2">
    <source>
        <dbReference type="Proteomes" id="UP000268313"/>
    </source>
</evidence>
<accession>A0A3A8KI91</accession>
<organism evidence="1 2">
    <name type="scientific">Corallococcus carmarthensis</name>
    <dbReference type="NCBI Taxonomy" id="2316728"/>
    <lineage>
        <taxon>Bacteria</taxon>
        <taxon>Pseudomonadati</taxon>
        <taxon>Myxococcota</taxon>
        <taxon>Myxococcia</taxon>
        <taxon>Myxococcales</taxon>
        <taxon>Cystobacterineae</taxon>
        <taxon>Myxococcaceae</taxon>
        <taxon>Corallococcus</taxon>
    </lineage>
</organism>